<dbReference type="HAMAP" id="MF_01147">
    <property type="entry name" value="Lgt"/>
    <property type="match status" value="1"/>
</dbReference>
<feature type="transmembrane region" description="Helical" evidence="7">
    <location>
        <begin position="70"/>
        <end position="91"/>
    </location>
</feature>
<protein>
    <recommendedName>
        <fullName evidence="7">Phosphatidylglycerol--prolipoprotein diacylglyceryl transferase</fullName>
        <ecNumber evidence="7">2.5.1.145</ecNumber>
    </recommendedName>
</protein>
<dbReference type="AlphaFoldDB" id="A0A7W8ECS3"/>
<dbReference type="NCBIfam" id="TIGR00544">
    <property type="entry name" value="lgt"/>
    <property type="match status" value="1"/>
</dbReference>
<dbReference type="InterPro" id="IPR001640">
    <property type="entry name" value="Lgt"/>
</dbReference>
<dbReference type="Pfam" id="PF01790">
    <property type="entry name" value="LGT"/>
    <property type="match status" value="1"/>
</dbReference>
<dbReference type="GO" id="GO:0042158">
    <property type="term" value="P:lipoprotein biosynthetic process"/>
    <property type="evidence" value="ECO:0007669"/>
    <property type="project" value="UniProtKB-UniRule"/>
</dbReference>
<dbReference type="RefSeq" id="WP_221314539.1">
    <property type="nucleotide sequence ID" value="NZ_JACHIO010000021.1"/>
</dbReference>
<dbReference type="Proteomes" id="UP000584867">
    <property type="component" value="Unassembled WGS sequence"/>
</dbReference>
<feature type="transmembrane region" description="Helical" evidence="7">
    <location>
        <begin position="134"/>
        <end position="154"/>
    </location>
</feature>
<comment type="catalytic activity">
    <reaction evidence="7">
        <text>L-cysteinyl-[prolipoprotein] + a 1,2-diacyl-sn-glycero-3-phospho-(1'-sn-glycerol) = an S-1,2-diacyl-sn-glyceryl-L-cysteinyl-[prolipoprotein] + sn-glycerol 1-phosphate + H(+)</text>
        <dbReference type="Rhea" id="RHEA:56712"/>
        <dbReference type="Rhea" id="RHEA-COMP:14679"/>
        <dbReference type="Rhea" id="RHEA-COMP:14680"/>
        <dbReference type="ChEBI" id="CHEBI:15378"/>
        <dbReference type="ChEBI" id="CHEBI:29950"/>
        <dbReference type="ChEBI" id="CHEBI:57685"/>
        <dbReference type="ChEBI" id="CHEBI:64716"/>
        <dbReference type="ChEBI" id="CHEBI:140658"/>
        <dbReference type="EC" id="2.5.1.145"/>
    </reaction>
</comment>
<comment type="function">
    <text evidence="7">Catalyzes the transfer of the diacylglyceryl group from phosphatidylglycerol to the sulfhydryl group of the N-terminal cysteine of a prolipoprotein, the first step in the formation of mature lipoproteins.</text>
</comment>
<evidence type="ECO:0000256" key="4">
    <source>
        <dbReference type="ARBA" id="ARBA00022692"/>
    </source>
</evidence>
<organism evidence="8 9">
    <name type="scientific">Granulicella mallensis</name>
    <dbReference type="NCBI Taxonomy" id="940614"/>
    <lineage>
        <taxon>Bacteria</taxon>
        <taxon>Pseudomonadati</taxon>
        <taxon>Acidobacteriota</taxon>
        <taxon>Terriglobia</taxon>
        <taxon>Terriglobales</taxon>
        <taxon>Acidobacteriaceae</taxon>
        <taxon>Granulicella</taxon>
    </lineage>
</organism>
<comment type="similarity">
    <text evidence="1 7">Belongs to the Lgt family.</text>
</comment>
<comment type="caution">
    <text evidence="8">The sequence shown here is derived from an EMBL/GenBank/DDBJ whole genome shotgun (WGS) entry which is preliminary data.</text>
</comment>
<keyword evidence="8" id="KW-0449">Lipoprotein</keyword>
<dbReference type="GO" id="GO:0008961">
    <property type="term" value="F:phosphatidylglycerol-prolipoprotein diacylglyceryl transferase activity"/>
    <property type="evidence" value="ECO:0007669"/>
    <property type="project" value="UniProtKB-UniRule"/>
</dbReference>
<evidence type="ECO:0000256" key="2">
    <source>
        <dbReference type="ARBA" id="ARBA00022475"/>
    </source>
</evidence>
<feature type="binding site" evidence="7">
    <location>
        <position position="152"/>
    </location>
    <ligand>
        <name>a 1,2-diacyl-sn-glycero-3-phospho-(1'-sn-glycerol)</name>
        <dbReference type="ChEBI" id="CHEBI:64716"/>
    </ligand>
</feature>
<evidence type="ECO:0000313" key="9">
    <source>
        <dbReference type="Proteomes" id="UP000584867"/>
    </source>
</evidence>
<gene>
    <name evidence="7" type="primary">lgt</name>
    <name evidence="8" type="ORF">HDF15_004285</name>
</gene>
<feature type="transmembrane region" description="Helical" evidence="7">
    <location>
        <begin position="217"/>
        <end position="233"/>
    </location>
</feature>
<evidence type="ECO:0000313" key="8">
    <source>
        <dbReference type="EMBL" id="MBB5065915.1"/>
    </source>
</evidence>
<sequence>MNLSSLAMAAPRQYWVDNLDPWIIHFSGGLGIRWYGIAYALGILLTAYLFSRWSRQGRLPVSLHQVDTLIIYGAAGLLVGGRLGYCLLYDFHEISHHPLQVFAVWNGGMSSHGGILGMVLGICVFAWQRKLNPWFFLDAAVVAGPLAIGLGRIANFINGELWGRPTTVPWAVIFPRSPLVNGMEVPRHPSQLYAAAIEGLLLFLVARWLYRSHPRPGFTTGAVCALYGIGRFIDEFWREPDVGQPVFWGWMSKGQLLTIPMIVAGIALAVWRARRTAQDSPDAWSTERDTKAAH</sequence>
<keyword evidence="4 7" id="KW-0812">Transmembrane</keyword>
<dbReference type="GO" id="GO:0005886">
    <property type="term" value="C:plasma membrane"/>
    <property type="evidence" value="ECO:0007669"/>
    <property type="project" value="UniProtKB-SubCell"/>
</dbReference>
<comment type="subcellular location">
    <subcellularLocation>
        <location evidence="7">Cell membrane</location>
        <topology evidence="7">Multi-pass membrane protein</topology>
    </subcellularLocation>
</comment>
<accession>A0A7W8ECS3</accession>
<feature type="transmembrane region" description="Helical" evidence="7">
    <location>
        <begin position="253"/>
        <end position="271"/>
    </location>
</feature>
<name>A0A7W8ECS3_9BACT</name>
<feature type="transmembrane region" description="Helical" evidence="7">
    <location>
        <begin position="192"/>
        <end position="210"/>
    </location>
</feature>
<dbReference type="EC" id="2.5.1.145" evidence="7"/>
<keyword evidence="5 7" id="KW-1133">Transmembrane helix</keyword>
<dbReference type="PANTHER" id="PTHR30589:SF0">
    <property type="entry name" value="PHOSPHATIDYLGLYCEROL--PROLIPOPROTEIN DIACYLGLYCERYL TRANSFERASE"/>
    <property type="match status" value="1"/>
</dbReference>
<dbReference type="UniPathway" id="UPA00664"/>
<keyword evidence="3 7" id="KW-0808">Transferase</keyword>
<keyword evidence="2 7" id="KW-1003">Cell membrane</keyword>
<evidence type="ECO:0000256" key="3">
    <source>
        <dbReference type="ARBA" id="ARBA00022679"/>
    </source>
</evidence>
<comment type="pathway">
    <text evidence="7">Protein modification; lipoprotein biosynthesis (diacylglyceryl transfer).</text>
</comment>
<feature type="transmembrane region" description="Helical" evidence="7">
    <location>
        <begin position="103"/>
        <end position="127"/>
    </location>
</feature>
<evidence type="ECO:0000256" key="7">
    <source>
        <dbReference type="HAMAP-Rule" id="MF_01147"/>
    </source>
</evidence>
<feature type="transmembrane region" description="Helical" evidence="7">
    <location>
        <begin position="32"/>
        <end position="50"/>
    </location>
</feature>
<proteinExistence type="inferred from homology"/>
<dbReference type="PROSITE" id="PS01311">
    <property type="entry name" value="LGT"/>
    <property type="match status" value="1"/>
</dbReference>
<evidence type="ECO:0000256" key="6">
    <source>
        <dbReference type="ARBA" id="ARBA00023136"/>
    </source>
</evidence>
<reference evidence="8 9" key="1">
    <citation type="submission" date="2020-08" db="EMBL/GenBank/DDBJ databases">
        <title>Genomic Encyclopedia of Type Strains, Phase IV (KMG-V): Genome sequencing to study the core and pangenomes of soil and plant-associated prokaryotes.</title>
        <authorList>
            <person name="Whitman W."/>
        </authorList>
    </citation>
    <scope>NUCLEOTIDE SEQUENCE [LARGE SCALE GENOMIC DNA]</scope>
    <source>
        <strain evidence="8 9">X5P3</strain>
    </source>
</reference>
<dbReference type="EMBL" id="JACHIO010000021">
    <property type="protein sequence ID" value="MBB5065915.1"/>
    <property type="molecule type" value="Genomic_DNA"/>
</dbReference>
<keyword evidence="6 7" id="KW-0472">Membrane</keyword>
<evidence type="ECO:0000256" key="1">
    <source>
        <dbReference type="ARBA" id="ARBA00007150"/>
    </source>
</evidence>
<dbReference type="PANTHER" id="PTHR30589">
    <property type="entry name" value="PROLIPOPROTEIN DIACYLGLYCERYL TRANSFERASE"/>
    <property type="match status" value="1"/>
</dbReference>
<evidence type="ECO:0000256" key="5">
    <source>
        <dbReference type="ARBA" id="ARBA00022989"/>
    </source>
</evidence>